<dbReference type="PANTHER" id="PTHR42879">
    <property type="entry name" value="3-OXOACYL-(ACYL-CARRIER-PROTEIN) REDUCTASE"/>
    <property type="match status" value="1"/>
</dbReference>
<dbReference type="CDD" id="cd05233">
    <property type="entry name" value="SDR_c"/>
    <property type="match status" value="1"/>
</dbReference>
<dbReference type="Pfam" id="PF13561">
    <property type="entry name" value="adh_short_C2"/>
    <property type="match status" value="1"/>
</dbReference>
<organism evidence="3 4">
    <name type="scientific">Tepidibacillus fermentans</name>
    <dbReference type="NCBI Taxonomy" id="1281767"/>
    <lineage>
        <taxon>Bacteria</taxon>
        <taxon>Bacillati</taxon>
        <taxon>Bacillota</taxon>
        <taxon>Bacilli</taxon>
        <taxon>Bacillales</taxon>
        <taxon>Bacillaceae</taxon>
        <taxon>Tepidibacillus</taxon>
    </lineage>
</organism>
<dbReference type="PRINTS" id="PR00080">
    <property type="entry name" value="SDRFAMILY"/>
</dbReference>
<dbReference type="NCBIfam" id="NF047420">
    <property type="entry name" value="EF_P_mod_YmfI"/>
    <property type="match status" value="1"/>
</dbReference>
<dbReference type="Gene3D" id="3.40.50.720">
    <property type="entry name" value="NAD(P)-binding Rossmann-like Domain"/>
    <property type="match status" value="1"/>
</dbReference>
<name>A0A4R3KHR5_9BACI</name>
<dbReference type="InterPro" id="IPR050259">
    <property type="entry name" value="SDR"/>
</dbReference>
<dbReference type="GO" id="GO:0032787">
    <property type="term" value="P:monocarboxylic acid metabolic process"/>
    <property type="evidence" value="ECO:0007669"/>
    <property type="project" value="UniProtKB-ARBA"/>
</dbReference>
<dbReference type="SUPFAM" id="SSF51735">
    <property type="entry name" value="NAD(P)-binding Rossmann-fold domains"/>
    <property type="match status" value="1"/>
</dbReference>
<sequence>MKQLALITGASSTIGIAIAKVLAENGTPLILHYYRNKKRIDDLRREFPENDFWAFTEDLSTIEGIENLFFQIKKIGIHPTILINNVGIPHYGLIQDVTFTEYQKIMNLMVMSTFFCSQKAISNMLSQKFGRIINISSIWGQVGAANEVLYSMAKGAIDTFTKALAKELAPSGITVNAIAPGIVLSPMMEDFSKEELEIMKNEIPMNRFAQPEEIAYLVLHLLRPESSYITGQIIRMDGGWY</sequence>
<evidence type="ECO:0000313" key="3">
    <source>
        <dbReference type="EMBL" id="TCS83015.1"/>
    </source>
</evidence>
<dbReference type="EMBL" id="SMAB01000007">
    <property type="protein sequence ID" value="TCS83015.1"/>
    <property type="molecule type" value="Genomic_DNA"/>
</dbReference>
<dbReference type="FunFam" id="3.40.50.720:FF:000173">
    <property type="entry name" value="3-oxoacyl-[acyl-carrier protein] reductase"/>
    <property type="match status" value="1"/>
</dbReference>
<dbReference type="InterPro" id="IPR036291">
    <property type="entry name" value="NAD(P)-bd_dom_sf"/>
</dbReference>
<dbReference type="PRINTS" id="PR00081">
    <property type="entry name" value="GDHRDH"/>
</dbReference>
<dbReference type="InterPro" id="IPR002347">
    <property type="entry name" value="SDR_fam"/>
</dbReference>
<dbReference type="InterPro" id="IPR020904">
    <property type="entry name" value="Sc_DH/Rdtase_CS"/>
</dbReference>
<evidence type="ECO:0000256" key="2">
    <source>
        <dbReference type="ARBA" id="ARBA00023002"/>
    </source>
</evidence>
<proteinExistence type="inferred from homology"/>
<comment type="similarity">
    <text evidence="1">Belongs to the short-chain dehydrogenases/reductases (SDR) family.</text>
</comment>
<evidence type="ECO:0000256" key="1">
    <source>
        <dbReference type="ARBA" id="ARBA00006484"/>
    </source>
</evidence>
<gene>
    <name evidence="3" type="ORF">EDD72_10798</name>
</gene>
<comment type="caution">
    <text evidence="3">The sequence shown here is derived from an EMBL/GenBank/DDBJ whole genome shotgun (WGS) entry which is preliminary data.</text>
</comment>
<dbReference type="PANTHER" id="PTHR42879:SF2">
    <property type="entry name" value="3-OXOACYL-[ACYL-CARRIER-PROTEIN] REDUCTASE FABG"/>
    <property type="match status" value="1"/>
</dbReference>
<dbReference type="RefSeq" id="WP_165894987.1">
    <property type="nucleotide sequence ID" value="NZ_SMAB01000007.1"/>
</dbReference>
<protein>
    <submittedName>
        <fullName evidence="3">3-oxoacyl-[acyl-carrier protein] reductase</fullName>
    </submittedName>
</protein>
<dbReference type="GO" id="GO:0016491">
    <property type="term" value="F:oxidoreductase activity"/>
    <property type="evidence" value="ECO:0007669"/>
    <property type="project" value="UniProtKB-KW"/>
</dbReference>
<keyword evidence="4" id="KW-1185">Reference proteome</keyword>
<dbReference type="Proteomes" id="UP000295788">
    <property type="component" value="Unassembled WGS sequence"/>
</dbReference>
<evidence type="ECO:0000313" key="4">
    <source>
        <dbReference type="Proteomes" id="UP000295788"/>
    </source>
</evidence>
<dbReference type="PROSITE" id="PS00061">
    <property type="entry name" value="ADH_SHORT"/>
    <property type="match status" value="1"/>
</dbReference>
<reference evidence="3 4" key="1">
    <citation type="submission" date="2019-03" db="EMBL/GenBank/DDBJ databases">
        <title>Genomic Encyclopedia of Type Strains, Phase IV (KMG-IV): sequencing the most valuable type-strain genomes for metagenomic binning, comparative biology and taxonomic classification.</title>
        <authorList>
            <person name="Goeker M."/>
        </authorList>
    </citation>
    <scope>NUCLEOTIDE SEQUENCE [LARGE SCALE GENOMIC DNA]</scope>
    <source>
        <strain evidence="3 4">DSM 23802</strain>
    </source>
</reference>
<accession>A0A4R3KHR5</accession>
<dbReference type="AlphaFoldDB" id="A0A4R3KHR5"/>
<keyword evidence="2" id="KW-0560">Oxidoreductase</keyword>